<evidence type="ECO:0000313" key="3">
    <source>
        <dbReference type="EMBL" id="DAD70341.1"/>
    </source>
</evidence>
<feature type="coiled-coil region" evidence="1">
    <location>
        <begin position="60"/>
        <end position="94"/>
    </location>
</feature>
<keyword evidence="1" id="KW-0175">Coiled coil</keyword>
<accession>A0A8S5LJQ7</accession>
<dbReference type="EMBL" id="BK015863">
    <property type="protein sequence ID" value="DAD70341.1"/>
    <property type="molecule type" value="Genomic_DNA"/>
</dbReference>
<organism evidence="3">
    <name type="scientific">Siphoviridae sp. ctVsq1</name>
    <dbReference type="NCBI Taxonomy" id="2827577"/>
    <lineage>
        <taxon>Viruses</taxon>
        <taxon>Duplodnaviria</taxon>
        <taxon>Heunggongvirae</taxon>
        <taxon>Uroviricota</taxon>
        <taxon>Caudoviricetes</taxon>
    </lineage>
</organism>
<evidence type="ECO:0008006" key="4">
    <source>
        <dbReference type="Google" id="ProtNLM"/>
    </source>
</evidence>
<sequence length="206" mass="23363">MEFKIINKYLQEEGRTFVSIRSANPYTAFERVLIGDHTNESDEALIQAVLGQVATEFNPADGVKKLQEDLHNQAENYEQKLAEKDTKIAEVKAVADWAVLARVTDTENPLDPTLFKRGLELVELGKIGKTYQSQEIFALENPEHIEKFQEGKRVMIQVTEPFTYQGESLAQLESLHQNGKIGIWKWTEPKPKDPKPAGDLETQPVQ</sequence>
<reference evidence="3" key="1">
    <citation type="journal article" date="2021" name="Proc. Natl. Acad. Sci. U.S.A.">
        <title>A Catalog of Tens of Thousands of Viruses from Human Metagenomes Reveals Hidden Associations with Chronic Diseases.</title>
        <authorList>
            <person name="Tisza M.J."/>
            <person name="Buck C.B."/>
        </authorList>
    </citation>
    <scope>NUCLEOTIDE SEQUENCE</scope>
    <source>
        <strain evidence="3">CtVsq1</strain>
    </source>
</reference>
<evidence type="ECO:0000256" key="1">
    <source>
        <dbReference type="SAM" id="Coils"/>
    </source>
</evidence>
<feature type="compositionally biased region" description="Basic and acidic residues" evidence="2">
    <location>
        <begin position="187"/>
        <end position="198"/>
    </location>
</feature>
<evidence type="ECO:0000256" key="2">
    <source>
        <dbReference type="SAM" id="MobiDB-lite"/>
    </source>
</evidence>
<proteinExistence type="predicted"/>
<name>A0A8S5LJQ7_9CAUD</name>
<feature type="region of interest" description="Disordered" evidence="2">
    <location>
        <begin position="185"/>
        <end position="206"/>
    </location>
</feature>
<protein>
    <recommendedName>
        <fullName evidence="4">Phage protein</fullName>
    </recommendedName>
</protein>